<dbReference type="AlphaFoldDB" id="A0A9D2P0D8"/>
<comment type="caution">
    <text evidence="2">The sequence shown here is derived from an EMBL/GenBank/DDBJ whole genome shotgun (WGS) entry which is preliminary data.</text>
</comment>
<keyword evidence="1" id="KW-0812">Transmembrane</keyword>
<evidence type="ECO:0000313" key="2">
    <source>
        <dbReference type="EMBL" id="HJC40595.1"/>
    </source>
</evidence>
<accession>A0A9D2P0D8</accession>
<keyword evidence="1" id="KW-1133">Transmembrane helix</keyword>
<feature type="transmembrane region" description="Helical" evidence="1">
    <location>
        <begin position="80"/>
        <end position="105"/>
    </location>
</feature>
<protein>
    <submittedName>
        <fullName evidence="2">Uncharacterized protein</fullName>
    </submittedName>
</protein>
<dbReference type="Proteomes" id="UP000823882">
    <property type="component" value="Unassembled WGS sequence"/>
</dbReference>
<reference evidence="2" key="2">
    <citation type="submission" date="2021-04" db="EMBL/GenBank/DDBJ databases">
        <authorList>
            <person name="Gilroy R."/>
        </authorList>
    </citation>
    <scope>NUCLEOTIDE SEQUENCE</scope>
    <source>
        <strain evidence="2">CHK186-1790</strain>
    </source>
</reference>
<dbReference type="EMBL" id="DWWJ01000068">
    <property type="protein sequence ID" value="HJC40595.1"/>
    <property type="molecule type" value="Genomic_DNA"/>
</dbReference>
<keyword evidence="1" id="KW-0472">Membrane</keyword>
<organism evidence="2 3">
    <name type="scientific">Candidatus Intestinimonas pullistercoris</name>
    <dbReference type="NCBI Taxonomy" id="2838623"/>
    <lineage>
        <taxon>Bacteria</taxon>
        <taxon>Bacillati</taxon>
        <taxon>Bacillota</taxon>
        <taxon>Clostridia</taxon>
        <taxon>Eubacteriales</taxon>
        <taxon>Intestinimonas</taxon>
    </lineage>
</organism>
<evidence type="ECO:0000313" key="3">
    <source>
        <dbReference type="Proteomes" id="UP000823882"/>
    </source>
</evidence>
<feature type="transmembrane region" description="Helical" evidence="1">
    <location>
        <begin position="125"/>
        <end position="147"/>
    </location>
</feature>
<feature type="transmembrane region" description="Helical" evidence="1">
    <location>
        <begin position="42"/>
        <end position="68"/>
    </location>
</feature>
<evidence type="ECO:0000256" key="1">
    <source>
        <dbReference type="SAM" id="Phobius"/>
    </source>
</evidence>
<sequence length="153" mass="16271">MERKTVQLRLAVLQLLALLALALCQAVRERSAADYLRGEVSTLSALSALILFLLGVCLLSYVLWGLVLQVCRPRLRSRGLRLLLGALALLPILAVLLGIAGQLLQGPLAALPTADWAADLWVTTGGFRSLTALAFLCGEMLLLALAVETGPGQ</sequence>
<proteinExistence type="predicted"/>
<name>A0A9D2P0D8_9FIRM</name>
<gene>
    <name evidence="2" type="ORF">H9701_03450</name>
</gene>
<reference evidence="2" key="1">
    <citation type="journal article" date="2021" name="PeerJ">
        <title>Extensive microbial diversity within the chicken gut microbiome revealed by metagenomics and culture.</title>
        <authorList>
            <person name="Gilroy R."/>
            <person name="Ravi A."/>
            <person name="Getino M."/>
            <person name="Pursley I."/>
            <person name="Horton D.L."/>
            <person name="Alikhan N.F."/>
            <person name="Baker D."/>
            <person name="Gharbi K."/>
            <person name="Hall N."/>
            <person name="Watson M."/>
            <person name="Adriaenssens E.M."/>
            <person name="Foster-Nyarko E."/>
            <person name="Jarju S."/>
            <person name="Secka A."/>
            <person name="Antonio M."/>
            <person name="Oren A."/>
            <person name="Chaudhuri R.R."/>
            <person name="La Ragione R."/>
            <person name="Hildebrand F."/>
            <person name="Pallen M.J."/>
        </authorList>
    </citation>
    <scope>NUCLEOTIDE SEQUENCE</scope>
    <source>
        <strain evidence="2">CHK186-1790</strain>
    </source>
</reference>